<feature type="compositionally biased region" description="Basic residues" evidence="1">
    <location>
        <begin position="1"/>
        <end position="12"/>
    </location>
</feature>
<dbReference type="PANTHER" id="PTHR13448">
    <property type="entry name" value="TRANSMEMBRANE PROTEIN 214"/>
    <property type="match status" value="1"/>
</dbReference>
<organism evidence="3 4">
    <name type="scientific">Castilleja foliolosa</name>
    <dbReference type="NCBI Taxonomy" id="1961234"/>
    <lineage>
        <taxon>Eukaryota</taxon>
        <taxon>Viridiplantae</taxon>
        <taxon>Streptophyta</taxon>
        <taxon>Embryophyta</taxon>
        <taxon>Tracheophyta</taxon>
        <taxon>Spermatophyta</taxon>
        <taxon>Magnoliopsida</taxon>
        <taxon>eudicotyledons</taxon>
        <taxon>Gunneridae</taxon>
        <taxon>Pentapetalae</taxon>
        <taxon>asterids</taxon>
        <taxon>lamiids</taxon>
        <taxon>Lamiales</taxon>
        <taxon>Orobanchaceae</taxon>
        <taxon>Pedicularideae</taxon>
        <taxon>Castillejinae</taxon>
        <taxon>Castilleja</taxon>
    </lineage>
</organism>
<keyword evidence="2" id="KW-0812">Transmembrane</keyword>
<name>A0ABD3BNE4_9LAMI</name>
<evidence type="ECO:0000256" key="1">
    <source>
        <dbReference type="SAM" id="MobiDB-lite"/>
    </source>
</evidence>
<keyword evidence="2" id="KW-0472">Membrane</keyword>
<feature type="region of interest" description="Disordered" evidence="1">
    <location>
        <begin position="1"/>
        <end position="65"/>
    </location>
</feature>
<keyword evidence="2" id="KW-1133">Transmembrane helix</keyword>
<gene>
    <name evidence="3" type="ORF">CASFOL_037226</name>
</gene>
<dbReference type="EMBL" id="JAVIJP010000070">
    <property type="protein sequence ID" value="KAL3618998.1"/>
    <property type="molecule type" value="Genomic_DNA"/>
</dbReference>
<sequence>MKKKTADKKKVFKGLEKHEEESHRKLESQRAASALYDDDDDIQVRSRMNHGEDDEDHYGCSDAKENDSAEANYKDKLKLMRLDTGPADLVSGDSKKKLDDVVAEKLPETEAVAARRRKWGHICTWDKMKERQNYRSLLHTDLMPTIFNKILHVYSCFSLVVSVSGGMCAVLDICLAVVGVVKVVVLSFVLRLRVLSAPNARDIVINGAVGNGERLIALAALELLLCLTFPTSSARVKATERLEVVCTTVKNVALAGSPESTTIKQVSPKIQTVAVKK</sequence>
<evidence type="ECO:0000313" key="3">
    <source>
        <dbReference type="EMBL" id="KAL3618998.1"/>
    </source>
</evidence>
<dbReference type="AlphaFoldDB" id="A0ABD3BNE4"/>
<comment type="caution">
    <text evidence="3">The sequence shown here is derived from an EMBL/GenBank/DDBJ whole genome shotgun (WGS) entry which is preliminary data.</text>
</comment>
<proteinExistence type="predicted"/>
<keyword evidence="4" id="KW-1185">Reference proteome</keyword>
<dbReference type="Proteomes" id="UP001632038">
    <property type="component" value="Unassembled WGS sequence"/>
</dbReference>
<reference evidence="4" key="1">
    <citation type="journal article" date="2024" name="IScience">
        <title>Strigolactones Initiate the Formation of Haustorium-like Structures in Castilleja.</title>
        <authorList>
            <person name="Buerger M."/>
            <person name="Peterson D."/>
            <person name="Chory J."/>
        </authorList>
    </citation>
    <scope>NUCLEOTIDE SEQUENCE [LARGE SCALE GENOMIC DNA]</scope>
</reference>
<dbReference type="PANTHER" id="PTHR13448:SF14">
    <property type="entry name" value="F26K24.17 PROTEIN"/>
    <property type="match status" value="1"/>
</dbReference>
<feature type="transmembrane region" description="Helical" evidence="2">
    <location>
        <begin position="169"/>
        <end position="190"/>
    </location>
</feature>
<protein>
    <submittedName>
        <fullName evidence="3">Uncharacterized protein</fullName>
    </submittedName>
</protein>
<accession>A0ABD3BNE4</accession>
<dbReference type="InterPro" id="IPR019308">
    <property type="entry name" value="TMEM214"/>
</dbReference>
<evidence type="ECO:0000313" key="4">
    <source>
        <dbReference type="Proteomes" id="UP001632038"/>
    </source>
</evidence>
<evidence type="ECO:0000256" key="2">
    <source>
        <dbReference type="SAM" id="Phobius"/>
    </source>
</evidence>
<feature type="compositionally biased region" description="Basic and acidic residues" evidence="1">
    <location>
        <begin position="13"/>
        <end position="28"/>
    </location>
</feature>